<dbReference type="Pfam" id="PF13561">
    <property type="entry name" value="adh_short_C2"/>
    <property type="match status" value="1"/>
</dbReference>
<dbReference type="CDD" id="cd05233">
    <property type="entry name" value="SDR_c"/>
    <property type="match status" value="1"/>
</dbReference>
<evidence type="ECO:0000313" key="2">
    <source>
        <dbReference type="EMBL" id="UTW10093.1"/>
    </source>
</evidence>
<dbReference type="PANTHER" id="PTHR42879:SF2">
    <property type="entry name" value="3-OXOACYL-[ACYL-CARRIER-PROTEIN] REDUCTASE FABG"/>
    <property type="match status" value="1"/>
</dbReference>
<dbReference type="PROSITE" id="PS00061">
    <property type="entry name" value="ADH_SHORT"/>
    <property type="match status" value="1"/>
</dbReference>
<dbReference type="PANTHER" id="PTHR42879">
    <property type="entry name" value="3-OXOACYL-(ACYL-CARRIER-PROTEIN) REDUCTASE"/>
    <property type="match status" value="1"/>
</dbReference>
<comment type="similarity">
    <text evidence="1">Belongs to the short-chain dehydrogenases/reductases (SDR) family.</text>
</comment>
<reference evidence="2" key="1">
    <citation type="submission" date="2021-04" db="EMBL/GenBank/DDBJ databases">
        <title>Oceanospirillales bacteria with DddD are important DMSP degraders in coastal seawater.</title>
        <authorList>
            <person name="Liu J."/>
        </authorList>
    </citation>
    <scope>NUCLEOTIDE SEQUENCE</scope>
    <source>
        <strain evidence="2">D13-1</strain>
    </source>
</reference>
<dbReference type="InterPro" id="IPR020904">
    <property type="entry name" value="Sc_DH/Rdtase_CS"/>
</dbReference>
<accession>A0ABY5HCL4</accession>
<dbReference type="SUPFAM" id="SSF51735">
    <property type="entry name" value="NAD(P)-binding Rossmann-fold domains"/>
    <property type="match status" value="1"/>
</dbReference>
<dbReference type="EMBL" id="CP073347">
    <property type="protein sequence ID" value="UTW10093.1"/>
    <property type="molecule type" value="Genomic_DNA"/>
</dbReference>
<sequence>MNLANKVAVVTGGGRGIGRGITEKLLAAGARVLVAQRQPLDECLKGNANLAWVEADLSRKEAPGEIAQAAQEVFGGADILVNNAGFMFEQSLDDMCEEDWDRMMVVNMRAPVFLAKALLPQMRRRGGGSIVNIGSIEGIGANPWHAAYCGSKAGVHGFTRALAVDLGRDGIRCNAIAPGWINSDLSNAYIDAQANPARARQDLLALHPVGRTGEPEDIGDAVVFLCADGAAFITGQIIVIDGGRTAKLPLPF</sequence>
<dbReference type="PRINTS" id="PR00080">
    <property type="entry name" value="SDRFAMILY"/>
</dbReference>
<dbReference type="InterPro" id="IPR050259">
    <property type="entry name" value="SDR"/>
</dbReference>
<dbReference type="RefSeq" id="WP_255852101.1">
    <property type="nucleotide sequence ID" value="NZ_CP073347.1"/>
</dbReference>
<keyword evidence="3" id="KW-1185">Reference proteome</keyword>
<organism evidence="2 3">
    <name type="scientific">Marinobacterium rhizophilum</name>
    <dbReference type="NCBI Taxonomy" id="420402"/>
    <lineage>
        <taxon>Bacteria</taxon>
        <taxon>Pseudomonadati</taxon>
        <taxon>Pseudomonadota</taxon>
        <taxon>Gammaproteobacteria</taxon>
        <taxon>Oceanospirillales</taxon>
        <taxon>Oceanospirillaceae</taxon>
        <taxon>Marinobacterium</taxon>
    </lineage>
</organism>
<evidence type="ECO:0000256" key="1">
    <source>
        <dbReference type="ARBA" id="ARBA00006484"/>
    </source>
</evidence>
<dbReference type="PRINTS" id="PR00081">
    <property type="entry name" value="GDHRDH"/>
</dbReference>
<dbReference type="NCBIfam" id="NF005559">
    <property type="entry name" value="PRK07231.1"/>
    <property type="match status" value="1"/>
</dbReference>
<name>A0ABY5HCL4_9GAMM</name>
<protein>
    <submittedName>
        <fullName evidence="2">SDR family oxidoreductase</fullName>
    </submittedName>
</protein>
<dbReference type="Gene3D" id="3.40.50.720">
    <property type="entry name" value="NAD(P)-binding Rossmann-like Domain"/>
    <property type="match status" value="1"/>
</dbReference>
<evidence type="ECO:0000313" key="3">
    <source>
        <dbReference type="Proteomes" id="UP001058461"/>
    </source>
</evidence>
<dbReference type="InterPro" id="IPR036291">
    <property type="entry name" value="NAD(P)-bd_dom_sf"/>
</dbReference>
<gene>
    <name evidence="2" type="ORF">KDW95_12280</name>
</gene>
<dbReference type="InterPro" id="IPR002347">
    <property type="entry name" value="SDR_fam"/>
</dbReference>
<proteinExistence type="inferred from homology"/>
<dbReference type="Proteomes" id="UP001058461">
    <property type="component" value="Chromosome"/>
</dbReference>